<dbReference type="Gene3D" id="1.10.1220.10">
    <property type="entry name" value="Met repressor-like"/>
    <property type="match status" value="1"/>
</dbReference>
<dbReference type="InterPro" id="IPR010985">
    <property type="entry name" value="Ribbon_hlx_hlx"/>
</dbReference>
<protein>
    <submittedName>
        <fullName evidence="2">Arc family DNA-binding protein</fullName>
    </submittedName>
</protein>
<dbReference type="GO" id="GO:0003677">
    <property type="term" value="F:DNA binding"/>
    <property type="evidence" value="ECO:0007669"/>
    <property type="project" value="UniProtKB-KW"/>
</dbReference>
<dbReference type="EMBL" id="JAFLWW010000006">
    <property type="protein sequence ID" value="MBT1158403.1"/>
    <property type="molecule type" value="Genomic_DNA"/>
</dbReference>
<evidence type="ECO:0000259" key="1">
    <source>
        <dbReference type="Pfam" id="PF22513"/>
    </source>
</evidence>
<dbReference type="InterPro" id="IPR053853">
    <property type="entry name" value="FitA-like_RHH"/>
</dbReference>
<sequence length="95" mass="10655">MGDLLIRNIPEAVKESLADKARQGGRSLSDEVTLRLAQSLAEEKETPPDTRNAFEVLRSIFQDNNALMSEEDHADFMQAVDGMRKDEGRPLPELE</sequence>
<accession>A0A9X1D868</accession>
<dbReference type="RefSeq" id="WP_214392301.1">
    <property type="nucleotide sequence ID" value="NZ_JAFLWW010000006.1"/>
</dbReference>
<dbReference type="AlphaFoldDB" id="A0A9X1D868"/>
<organism evidence="2 3">
    <name type="scientific">Aminobacter anthyllidis</name>
    <dbReference type="NCBI Taxonomy" id="1035067"/>
    <lineage>
        <taxon>Bacteria</taxon>
        <taxon>Pseudomonadati</taxon>
        <taxon>Pseudomonadota</taxon>
        <taxon>Alphaproteobacteria</taxon>
        <taxon>Hyphomicrobiales</taxon>
        <taxon>Phyllobacteriaceae</taxon>
        <taxon>Aminobacter</taxon>
    </lineage>
</organism>
<keyword evidence="3" id="KW-1185">Reference proteome</keyword>
<keyword evidence="2" id="KW-0238">DNA-binding</keyword>
<dbReference type="Proteomes" id="UP001138921">
    <property type="component" value="Unassembled WGS sequence"/>
</dbReference>
<dbReference type="GO" id="GO:0006355">
    <property type="term" value="P:regulation of DNA-templated transcription"/>
    <property type="evidence" value="ECO:0007669"/>
    <property type="project" value="InterPro"/>
</dbReference>
<reference evidence="2" key="1">
    <citation type="journal article" date="2021" name="Microorganisms">
        <title>Phylogenomic Reconstruction and Metabolic Potential of the Genus Aminobacter.</title>
        <authorList>
            <person name="Artuso I."/>
            <person name="Turrini P."/>
            <person name="Pirolo M."/>
            <person name="Lugli G.A."/>
            <person name="Ventura M."/>
            <person name="Visca P."/>
        </authorList>
    </citation>
    <scope>NUCLEOTIDE SEQUENCE</scope>
    <source>
        <strain evidence="2">LMG 26462</strain>
    </source>
</reference>
<dbReference type="Pfam" id="PF22513">
    <property type="entry name" value="FitA-like_RHH"/>
    <property type="match status" value="1"/>
</dbReference>
<evidence type="ECO:0000313" key="3">
    <source>
        <dbReference type="Proteomes" id="UP001138921"/>
    </source>
</evidence>
<dbReference type="InterPro" id="IPR013321">
    <property type="entry name" value="Arc_rbn_hlx_hlx"/>
</dbReference>
<evidence type="ECO:0000313" key="2">
    <source>
        <dbReference type="EMBL" id="MBT1158403.1"/>
    </source>
</evidence>
<comment type="caution">
    <text evidence="2">The sequence shown here is derived from an EMBL/GenBank/DDBJ whole genome shotgun (WGS) entry which is preliminary data.</text>
</comment>
<feature type="domain" description="Antitoxin FitA-like ribbon-helix-helix" evidence="1">
    <location>
        <begin position="4"/>
        <end position="38"/>
    </location>
</feature>
<name>A0A9X1D868_9HYPH</name>
<gene>
    <name evidence="2" type="ORF">J1C56_22640</name>
</gene>
<reference evidence="2" key="2">
    <citation type="submission" date="2021-03" db="EMBL/GenBank/DDBJ databases">
        <authorList>
            <person name="Artuso I."/>
            <person name="Turrini P."/>
            <person name="Pirolo M."/>
            <person name="Lugli G.A."/>
            <person name="Ventura M."/>
            <person name="Visca P."/>
        </authorList>
    </citation>
    <scope>NUCLEOTIDE SEQUENCE</scope>
    <source>
        <strain evidence="2">LMG 26462</strain>
    </source>
</reference>
<proteinExistence type="predicted"/>
<dbReference type="SUPFAM" id="SSF47598">
    <property type="entry name" value="Ribbon-helix-helix"/>
    <property type="match status" value="1"/>
</dbReference>